<evidence type="ECO:0000313" key="4">
    <source>
        <dbReference type="Proteomes" id="UP000188320"/>
    </source>
</evidence>
<evidence type="ECO:0000313" key="3">
    <source>
        <dbReference type="EMBL" id="OMH81211.1"/>
    </source>
</evidence>
<dbReference type="AlphaFoldDB" id="A0A1R1PJS2"/>
<proteinExistence type="inferred from homology"/>
<dbReference type="InterPro" id="IPR010754">
    <property type="entry name" value="OPA3-like"/>
</dbReference>
<dbReference type="GO" id="GO:0019216">
    <property type="term" value="P:regulation of lipid metabolic process"/>
    <property type="evidence" value="ECO:0007669"/>
    <property type="project" value="TreeGrafter"/>
</dbReference>
<sequence>MSSIKIGSLMVKTLAKPVAARLKEFAKTNQTFRRAIINGAQVSHRLQTKWRINVLNQKPESVRPYNDQKAINVAVDFIGEAFVFGVAVLLILGETLRSKSASKKEKQKLEDRLTGIEEKLQEIDIWKETVLLKLDSLHSQNNIENVKTESDT</sequence>
<evidence type="ECO:0000256" key="2">
    <source>
        <dbReference type="ARBA" id="ARBA00023054"/>
    </source>
</evidence>
<comment type="similarity">
    <text evidence="1">Belongs to the OPA3 family.</text>
</comment>
<dbReference type="PANTHER" id="PTHR12499">
    <property type="entry name" value="OPTIC ATROPHY 3 PROTEIN OPA3"/>
    <property type="match status" value="1"/>
</dbReference>
<dbReference type="EMBL" id="LSSK01000952">
    <property type="protein sequence ID" value="OMH81211.1"/>
    <property type="molecule type" value="Genomic_DNA"/>
</dbReference>
<dbReference type="PANTHER" id="PTHR12499:SF0">
    <property type="entry name" value="OPTIC ATROPHY 3 PROTEIN"/>
    <property type="match status" value="1"/>
</dbReference>
<organism evidence="3 4">
    <name type="scientific">Zancudomyces culisetae</name>
    <name type="common">Gut fungus</name>
    <name type="synonym">Smittium culisetae</name>
    <dbReference type="NCBI Taxonomy" id="1213189"/>
    <lineage>
        <taxon>Eukaryota</taxon>
        <taxon>Fungi</taxon>
        <taxon>Fungi incertae sedis</taxon>
        <taxon>Zoopagomycota</taxon>
        <taxon>Kickxellomycotina</taxon>
        <taxon>Harpellomycetes</taxon>
        <taxon>Harpellales</taxon>
        <taxon>Legeriomycetaceae</taxon>
        <taxon>Zancudomyces</taxon>
    </lineage>
</organism>
<comment type="caution">
    <text evidence="3">The sequence shown here is derived from an EMBL/GenBank/DDBJ whole genome shotgun (WGS) entry which is preliminary data.</text>
</comment>
<keyword evidence="4" id="KW-1185">Reference proteome</keyword>
<reference evidence="4" key="1">
    <citation type="submission" date="2017-01" db="EMBL/GenBank/DDBJ databases">
        <authorList>
            <person name="Wang Y."/>
            <person name="White M."/>
            <person name="Kvist S."/>
            <person name="Moncalvo J.-M."/>
        </authorList>
    </citation>
    <scope>NUCLEOTIDE SEQUENCE [LARGE SCALE GENOMIC DNA]</scope>
    <source>
        <strain evidence="4">COL-18-3</strain>
    </source>
</reference>
<accession>A0A1R1PJS2</accession>
<keyword evidence="2" id="KW-0175">Coiled coil</keyword>
<dbReference type="Proteomes" id="UP000188320">
    <property type="component" value="Unassembled WGS sequence"/>
</dbReference>
<name>A0A1R1PJS2_ZANCU</name>
<protein>
    <submittedName>
        <fullName evidence="3">OPA3-like protein</fullName>
    </submittedName>
</protein>
<gene>
    <name evidence="3" type="ORF">AX774_g5338</name>
</gene>
<dbReference type="OrthoDB" id="2129069at2759"/>
<dbReference type="Pfam" id="PF07047">
    <property type="entry name" value="OPA3"/>
    <property type="match status" value="1"/>
</dbReference>
<evidence type="ECO:0000256" key="1">
    <source>
        <dbReference type="ARBA" id="ARBA00007584"/>
    </source>
</evidence>
<dbReference type="GO" id="GO:0005739">
    <property type="term" value="C:mitochondrion"/>
    <property type="evidence" value="ECO:0007669"/>
    <property type="project" value="TreeGrafter"/>
</dbReference>